<dbReference type="EMBL" id="LGFO01000025">
    <property type="protein sequence ID" value="KUK36944.1"/>
    <property type="molecule type" value="Genomic_DNA"/>
</dbReference>
<comment type="caution">
    <text evidence="1">The sequence shown here is derived from an EMBL/GenBank/DDBJ whole genome shotgun (WGS) entry which is preliminary data.</text>
</comment>
<protein>
    <submittedName>
        <fullName evidence="1">Uncharacterized protein</fullName>
    </submittedName>
</protein>
<reference evidence="2" key="1">
    <citation type="journal article" date="2015" name="MBio">
        <title>Genome-Resolved Metagenomic Analysis Reveals Roles for Candidate Phyla and Other Microbial Community Members in Biogeochemical Transformations in Oil Reservoirs.</title>
        <authorList>
            <person name="Hu P."/>
            <person name="Tom L."/>
            <person name="Singh A."/>
            <person name="Thomas B.C."/>
            <person name="Baker B.J."/>
            <person name="Piceno Y.M."/>
            <person name="Andersen G.L."/>
            <person name="Banfield J.F."/>
        </authorList>
    </citation>
    <scope>NUCLEOTIDE SEQUENCE [LARGE SCALE GENOMIC DNA]</scope>
</reference>
<gene>
    <name evidence="1" type="ORF">XD66_0356</name>
</gene>
<organism evidence="1 2">
    <name type="scientific">Thermacetogenium phaeum</name>
    <dbReference type="NCBI Taxonomy" id="85874"/>
    <lineage>
        <taxon>Bacteria</taxon>
        <taxon>Bacillati</taxon>
        <taxon>Bacillota</taxon>
        <taxon>Clostridia</taxon>
        <taxon>Thermoanaerobacterales</taxon>
        <taxon>Thermoanaerobacteraceae</taxon>
        <taxon>Thermacetogenium</taxon>
    </lineage>
</organism>
<evidence type="ECO:0000313" key="2">
    <source>
        <dbReference type="Proteomes" id="UP000053326"/>
    </source>
</evidence>
<accession>A0A101FH74</accession>
<dbReference type="AlphaFoldDB" id="A0A101FH74"/>
<dbReference type="Proteomes" id="UP000053326">
    <property type="component" value="Unassembled WGS sequence"/>
</dbReference>
<name>A0A101FH74_9THEO</name>
<proteinExistence type="predicted"/>
<sequence length="64" mass="7242">ALSRYQIIERLESDVTQPETGIIIYPSILFVVTNEKISEIYELAGADANDEEENTEEILPEAEE</sequence>
<evidence type="ECO:0000313" key="1">
    <source>
        <dbReference type="EMBL" id="KUK36944.1"/>
    </source>
</evidence>
<feature type="non-terminal residue" evidence="1">
    <location>
        <position position="1"/>
    </location>
</feature>